<name>A0A6A5DTS6_PERFL</name>
<reference evidence="2 3" key="1">
    <citation type="submission" date="2019-06" db="EMBL/GenBank/DDBJ databases">
        <title>A chromosome-scale genome assembly of the European perch, Perca fluviatilis.</title>
        <authorList>
            <person name="Roques C."/>
            <person name="Zahm M."/>
            <person name="Cabau C."/>
            <person name="Klopp C."/>
            <person name="Bouchez O."/>
            <person name="Donnadieu C."/>
            <person name="Kuhl H."/>
            <person name="Gislard M."/>
            <person name="Guendouz S."/>
            <person name="Journot L."/>
            <person name="Haffray P."/>
            <person name="Bestin A."/>
            <person name="Morvezen R."/>
            <person name="Feron R."/>
            <person name="Wen M."/>
            <person name="Jouanno E."/>
            <person name="Herpin A."/>
            <person name="Schartl M."/>
            <person name="Postlethwait J."/>
            <person name="Schaerlinger B."/>
            <person name="Chardard D."/>
            <person name="Lecocq T."/>
            <person name="Poncet C."/>
            <person name="Jaffrelo L."/>
            <person name="Lampietro C."/>
            <person name="Guiguen Y."/>
        </authorList>
    </citation>
    <scope>NUCLEOTIDE SEQUENCE [LARGE SCALE GENOMIC DNA]</scope>
    <source>
        <tissue evidence="2">Blood</tissue>
    </source>
</reference>
<evidence type="ECO:0000313" key="2">
    <source>
        <dbReference type="EMBL" id="KAF1377311.1"/>
    </source>
</evidence>
<sequence length="74" mass="8505">MDEVWRKLSGILKDREPASQPSREEMEPLPPKKKMALLLMVSQSESEPTVQRQNLRQARAHTKTMLANALHRSP</sequence>
<feature type="region of interest" description="Disordered" evidence="1">
    <location>
        <begin position="1"/>
        <end position="31"/>
    </location>
</feature>
<proteinExistence type="predicted"/>
<evidence type="ECO:0000256" key="1">
    <source>
        <dbReference type="SAM" id="MobiDB-lite"/>
    </source>
</evidence>
<organism evidence="2 3">
    <name type="scientific">Perca fluviatilis</name>
    <name type="common">European perch</name>
    <dbReference type="NCBI Taxonomy" id="8168"/>
    <lineage>
        <taxon>Eukaryota</taxon>
        <taxon>Metazoa</taxon>
        <taxon>Chordata</taxon>
        <taxon>Craniata</taxon>
        <taxon>Vertebrata</taxon>
        <taxon>Euteleostomi</taxon>
        <taxon>Actinopterygii</taxon>
        <taxon>Neopterygii</taxon>
        <taxon>Teleostei</taxon>
        <taxon>Neoteleostei</taxon>
        <taxon>Acanthomorphata</taxon>
        <taxon>Eupercaria</taxon>
        <taxon>Perciformes</taxon>
        <taxon>Percoidei</taxon>
        <taxon>Percidae</taxon>
        <taxon>Percinae</taxon>
        <taxon>Perca</taxon>
    </lineage>
</organism>
<dbReference type="EMBL" id="VHII01000017">
    <property type="protein sequence ID" value="KAF1377311.1"/>
    <property type="molecule type" value="Genomic_DNA"/>
</dbReference>
<protein>
    <submittedName>
        <fullName evidence="2">Uncharacterized protein</fullName>
    </submittedName>
</protein>
<keyword evidence="3" id="KW-1185">Reference proteome</keyword>
<accession>A0A6A5DTS6</accession>
<evidence type="ECO:0000313" key="3">
    <source>
        <dbReference type="Proteomes" id="UP000465112"/>
    </source>
</evidence>
<dbReference type="Proteomes" id="UP000465112">
    <property type="component" value="Chromosome 17"/>
</dbReference>
<gene>
    <name evidence="2" type="ORF">PFLUV_G00199420</name>
</gene>
<feature type="compositionally biased region" description="Basic and acidic residues" evidence="1">
    <location>
        <begin position="1"/>
        <end position="26"/>
    </location>
</feature>
<comment type="caution">
    <text evidence="2">The sequence shown here is derived from an EMBL/GenBank/DDBJ whole genome shotgun (WGS) entry which is preliminary data.</text>
</comment>
<dbReference type="AlphaFoldDB" id="A0A6A5DTS6"/>